<dbReference type="PRINTS" id="PR00080">
    <property type="entry name" value="SDRFAMILY"/>
</dbReference>
<sequence length="253" mass="26113">MKLSAASAIVTGGASGLGAATAEALAREGAKVAIWDLNADKGEALAEKLGGVFCSANVADEQSVQAALANTLDAIGTPRVLVNCAGIAIGEKTVGKNGPHRLDSFRKVIEVNLIGAFNCIRLVAAEMEKLDPLEDGERGVIINTASVAAFEGQIGQAAYSASKGAVAAMTLPVARDLMNAGVRCNTIAPGIFETPMMAGMDPKIQEALAAMVPFPKRLGRPAEFASLAVEICRNVMLNGAVIRLDGAIRMQPK</sequence>
<dbReference type="EMBL" id="FZQA01000001">
    <property type="protein sequence ID" value="SNT68134.1"/>
    <property type="molecule type" value="Genomic_DNA"/>
</dbReference>
<evidence type="ECO:0000313" key="6">
    <source>
        <dbReference type="Proteomes" id="UP000198346"/>
    </source>
</evidence>
<name>A0A239PM10_9PROT</name>
<dbReference type="OrthoDB" id="9795647at2"/>
<dbReference type="Proteomes" id="UP000198346">
    <property type="component" value="Unassembled WGS sequence"/>
</dbReference>
<dbReference type="InterPro" id="IPR002347">
    <property type="entry name" value="SDR_fam"/>
</dbReference>
<evidence type="ECO:0000313" key="5">
    <source>
        <dbReference type="EMBL" id="SNT68134.1"/>
    </source>
</evidence>
<dbReference type="PROSITE" id="PS00061">
    <property type="entry name" value="ADH_SHORT"/>
    <property type="match status" value="1"/>
</dbReference>
<dbReference type="InterPro" id="IPR036291">
    <property type="entry name" value="NAD(P)-bd_dom_sf"/>
</dbReference>
<dbReference type="Gene3D" id="3.40.50.720">
    <property type="entry name" value="NAD(P)-binding Rossmann-like Domain"/>
    <property type="match status" value="1"/>
</dbReference>
<reference evidence="5 6" key="1">
    <citation type="submission" date="2017-07" db="EMBL/GenBank/DDBJ databases">
        <authorList>
            <person name="Sun Z.S."/>
            <person name="Albrecht U."/>
            <person name="Echele G."/>
            <person name="Lee C.C."/>
        </authorList>
    </citation>
    <scope>NUCLEOTIDE SEQUENCE [LARGE SCALE GENOMIC DNA]</scope>
    <source>
        <strain evidence="5 6">CGMCC 1.12710</strain>
    </source>
</reference>
<accession>A0A239PM10</accession>
<evidence type="ECO:0000256" key="3">
    <source>
        <dbReference type="RuleBase" id="RU000363"/>
    </source>
</evidence>
<dbReference type="PRINTS" id="PR00081">
    <property type="entry name" value="GDHRDH"/>
</dbReference>
<evidence type="ECO:0000256" key="2">
    <source>
        <dbReference type="ARBA" id="ARBA00023002"/>
    </source>
</evidence>
<keyword evidence="2" id="KW-0560">Oxidoreductase</keyword>
<comment type="similarity">
    <text evidence="1 3">Belongs to the short-chain dehydrogenases/reductases (SDR) family.</text>
</comment>
<dbReference type="PANTHER" id="PTHR43658:SF8">
    <property type="entry name" value="17-BETA-HYDROXYSTEROID DEHYDROGENASE 14-RELATED"/>
    <property type="match status" value="1"/>
</dbReference>
<dbReference type="InterPro" id="IPR020904">
    <property type="entry name" value="Sc_DH/Rdtase_CS"/>
</dbReference>
<dbReference type="AlphaFoldDB" id="A0A239PM10"/>
<protein>
    <submittedName>
        <fullName evidence="5">NAD(P)-dependent dehydrogenase, short-chain alcohol dehydrogenase family</fullName>
    </submittedName>
</protein>
<dbReference type="SMART" id="SM00822">
    <property type="entry name" value="PKS_KR"/>
    <property type="match status" value="1"/>
</dbReference>
<organism evidence="5 6">
    <name type="scientific">Amphiplicatus metriothermophilus</name>
    <dbReference type="NCBI Taxonomy" id="1519374"/>
    <lineage>
        <taxon>Bacteria</taxon>
        <taxon>Pseudomonadati</taxon>
        <taxon>Pseudomonadota</taxon>
        <taxon>Alphaproteobacteria</taxon>
        <taxon>Parvularculales</taxon>
        <taxon>Parvularculaceae</taxon>
        <taxon>Amphiplicatus</taxon>
    </lineage>
</organism>
<evidence type="ECO:0000256" key="1">
    <source>
        <dbReference type="ARBA" id="ARBA00006484"/>
    </source>
</evidence>
<gene>
    <name evidence="5" type="ORF">SAMN06297382_0630</name>
</gene>
<dbReference type="Pfam" id="PF00106">
    <property type="entry name" value="adh_short"/>
    <property type="match status" value="1"/>
</dbReference>
<keyword evidence="6" id="KW-1185">Reference proteome</keyword>
<dbReference type="CDD" id="cd05371">
    <property type="entry name" value="HSD10-like_SDR_c"/>
    <property type="match status" value="1"/>
</dbReference>
<dbReference type="RefSeq" id="WP_089411108.1">
    <property type="nucleotide sequence ID" value="NZ_FZQA01000001.1"/>
</dbReference>
<dbReference type="GO" id="GO:0016491">
    <property type="term" value="F:oxidoreductase activity"/>
    <property type="evidence" value="ECO:0007669"/>
    <property type="project" value="UniProtKB-KW"/>
</dbReference>
<dbReference type="SUPFAM" id="SSF51735">
    <property type="entry name" value="NAD(P)-binding Rossmann-fold domains"/>
    <property type="match status" value="1"/>
</dbReference>
<dbReference type="PANTHER" id="PTHR43658">
    <property type="entry name" value="SHORT-CHAIN DEHYDROGENASE/REDUCTASE"/>
    <property type="match status" value="1"/>
</dbReference>
<proteinExistence type="inferred from homology"/>
<evidence type="ECO:0000259" key="4">
    <source>
        <dbReference type="SMART" id="SM00822"/>
    </source>
</evidence>
<dbReference type="FunFam" id="3.40.50.720:FF:000215">
    <property type="entry name" value="3-hydroxyacyl-CoA dehydrogenase type-2"/>
    <property type="match status" value="1"/>
</dbReference>
<dbReference type="InterPro" id="IPR057326">
    <property type="entry name" value="KR_dom"/>
</dbReference>
<feature type="domain" description="Ketoreductase" evidence="4">
    <location>
        <begin position="6"/>
        <end position="190"/>
    </location>
</feature>